<protein>
    <submittedName>
        <fullName evidence="1">Uncharacterized protein</fullName>
    </submittedName>
</protein>
<evidence type="ECO:0000313" key="1">
    <source>
        <dbReference type="EMBL" id="KAJ4456357.1"/>
    </source>
</evidence>
<dbReference type="Proteomes" id="UP001141327">
    <property type="component" value="Unassembled WGS sequence"/>
</dbReference>
<reference evidence="1" key="1">
    <citation type="journal article" date="2022" name="bioRxiv">
        <title>Genomics of Preaxostyla Flagellates Illuminates Evolutionary Transitions and the Path Towards Mitochondrial Loss.</title>
        <authorList>
            <person name="Novak L.V.F."/>
            <person name="Treitli S.C."/>
            <person name="Pyrih J."/>
            <person name="Halakuc P."/>
            <person name="Pipaliya S.V."/>
            <person name="Vacek V."/>
            <person name="Brzon O."/>
            <person name="Soukal P."/>
            <person name="Eme L."/>
            <person name="Dacks J.B."/>
            <person name="Karnkowska A."/>
            <person name="Elias M."/>
            <person name="Hampl V."/>
        </authorList>
    </citation>
    <scope>NUCLEOTIDE SEQUENCE</scope>
    <source>
        <strain evidence="1">RCP-MX</strain>
    </source>
</reference>
<organism evidence="1 2">
    <name type="scientific">Paratrimastix pyriformis</name>
    <dbReference type="NCBI Taxonomy" id="342808"/>
    <lineage>
        <taxon>Eukaryota</taxon>
        <taxon>Metamonada</taxon>
        <taxon>Preaxostyla</taxon>
        <taxon>Paratrimastigidae</taxon>
        <taxon>Paratrimastix</taxon>
    </lineage>
</organism>
<sequence>MLMELLPAKTFTLPPPPQPGKKSRSQAEGSIIGAVAAGLQADEDLEFFGALVGHLCALALCDPVMAATTAAPTPSPLARKAFEILKLAVVARTSAIHVLLHVPPSAPALDDGLLRSKFLQFATELALSQWGGFCHFSTIVRNTNCTEICVTLGNVSLRVPGTVSQRGVPSGDPSSSSFSSAVAKKSTIFRAI</sequence>
<proteinExistence type="predicted"/>
<comment type="caution">
    <text evidence="1">The sequence shown here is derived from an EMBL/GenBank/DDBJ whole genome shotgun (WGS) entry which is preliminary data.</text>
</comment>
<name>A0ABQ8UAM6_9EUKA</name>
<dbReference type="EMBL" id="JAPMOS010000072">
    <property type="protein sequence ID" value="KAJ4456357.1"/>
    <property type="molecule type" value="Genomic_DNA"/>
</dbReference>
<keyword evidence="2" id="KW-1185">Reference proteome</keyword>
<accession>A0ABQ8UAM6</accession>
<evidence type="ECO:0000313" key="2">
    <source>
        <dbReference type="Proteomes" id="UP001141327"/>
    </source>
</evidence>
<gene>
    <name evidence="1" type="ORF">PAPYR_8396</name>
</gene>